<proteinExistence type="predicted"/>
<protein>
    <recommendedName>
        <fullName evidence="1">HAT C-terminal dimerisation domain-containing protein</fullName>
    </recommendedName>
</protein>
<feature type="domain" description="HAT C-terminal dimerisation" evidence="1">
    <location>
        <begin position="1"/>
        <end position="61"/>
    </location>
</feature>
<dbReference type="EMBL" id="KN824337">
    <property type="protein sequence ID" value="KIM23433.1"/>
    <property type="molecule type" value="Genomic_DNA"/>
</dbReference>
<reference evidence="2 3" key="1">
    <citation type="submission" date="2014-04" db="EMBL/GenBank/DDBJ databases">
        <authorList>
            <consortium name="DOE Joint Genome Institute"/>
            <person name="Kuo A."/>
            <person name="Zuccaro A."/>
            <person name="Kohler A."/>
            <person name="Nagy L.G."/>
            <person name="Floudas D."/>
            <person name="Copeland A."/>
            <person name="Barry K.W."/>
            <person name="Cichocki N."/>
            <person name="Veneault-Fourrey C."/>
            <person name="LaButti K."/>
            <person name="Lindquist E.A."/>
            <person name="Lipzen A."/>
            <person name="Lundell T."/>
            <person name="Morin E."/>
            <person name="Murat C."/>
            <person name="Sun H."/>
            <person name="Tunlid A."/>
            <person name="Henrissat B."/>
            <person name="Grigoriev I.V."/>
            <person name="Hibbett D.S."/>
            <person name="Martin F."/>
            <person name="Nordberg H.P."/>
            <person name="Cantor M.N."/>
            <person name="Hua S.X."/>
        </authorList>
    </citation>
    <scope>NUCLEOTIDE SEQUENCE [LARGE SCALE GENOMIC DNA]</scope>
    <source>
        <strain evidence="2 3">MAFF 305830</strain>
    </source>
</reference>
<dbReference type="InterPro" id="IPR012337">
    <property type="entry name" value="RNaseH-like_sf"/>
</dbReference>
<evidence type="ECO:0000313" key="2">
    <source>
        <dbReference type="EMBL" id="KIM23433.1"/>
    </source>
</evidence>
<name>A0A0C2WAG1_SERVB</name>
<sequence>MEWWSVHRSSYPLLWKVARDVLPAQASSVPCERVFSASKQTTTAQRNALRPELVEKLQILKFGLKQCDLDFTGGWIEPLEEMPGATDNGNEDF</sequence>
<gene>
    <name evidence="2" type="ORF">M408DRAFT_77580</name>
</gene>
<dbReference type="STRING" id="933852.A0A0C2WAG1"/>
<evidence type="ECO:0000259" key="1">
    <source>
        <dbReference type="Pfam" id="PF05699"/>
    </source>
</evidence>
<keyword evidence="3" id="KW-1185">Reference proteome</keyword>
<dbReference type="Pfam" id="PF05699">
    <property type="entry name" value="Dimer_Tnp_hAT"/>
    <property type="match status" value="1"/>
</dbReference>
<dbReference type="GO" id="GO:0046983">
    <property type="term" value="F:protein dimerization activity"/>
    <property type="evidence" value="ECO:0007669"/>
    <property type="project" value="InterPro"/>
</dbReference>
<dbReference type="PANTHER" id="PTHR47611">
    <property type="entry name" value="HAT DIMERISATION DOMAIN, C-TERMINAL"/>
    <property type="match status" value="1"/>
</dbReference>
<dbReference type="InterPro" id="IPR008906">
    <property type="entry name" value="HATC_C_dom"/>
</dbReference>
<dbReference type="PANTHER" id="PTHR47611:SF1">
    <property type="entry name" value="CCHC-TYPE DOMAIN-CONTAINING PROTEIN"/>
    <property type="match status" value="1"/>
</dbReference>
<dbReference type="AlphaFoldDB" id="A0A0C2WAG1"/>
<dbReference type="HOGENOM" id="CLU_009123_15_1_1"/>
<dbReference type="SUPFAM" id="SSF53098">
    <property type="entry name" value="Ribonuclease H-like"/>
    <property type="match status" value="1"/>
</dbReference>
<evidence type="ECO:0000313" key="3">
    <source>
        <dbReference type="Proteomes" id="UP000054097"/>
    </source>
</evidence>
<reference evidence="3" key="2">
    <citation type="submission" date="2015-01" db="EMBL/GenBank/DDBJ databases">
        <title>Evolutionary Origins and Diversification of the Mycorrhizal Mutualists.</title>
        <authorList>
            <consortium name="DOE Joint Genome Institute"/>
            <consortium name="Mycorrhizal Genomics Consortium"/>
            <person name="Kohler A."/>
            <person name="Kuo A."/>
            <person name="Nagy L.G."/>
            <person name="Floudas D."/>
            <person name="Copeland A."/>
            <person name="Barry K.W."/>
            <person name="Cichocki N."/>
            <person name="Veneault-Fourrey C."/>
            <person name="LaButti K."/>
            <person name="Lindquist E.A."/>
            <person name="Lipzen A."/>
            <person name="Lundell T."/>
            <person name="Morin E."/>
            <person name="Murat C."/>
            <person name="Riley R."/>
            <person name="Ohm R."/>
            <person name="Sun H."/>
            <person name="Tunlid A."/>
            <person name="Henrissat B."/>
            <person name="Grigoriev I.V."/>
            <person name="Hibbett D.S."/>
            <person name="Martin F."/>
        </authorList>
    </citation>
    <scope>NUCLEOTIDE SEQUENCE [LARGE SCALE GENOMIC DNA]</scope>
    <source>
        <strain evidence="3">MAFF 305830</strain>
    </source>
</reference>
<dbReference type="OrthoDB" id="3241084at2759"/>
<organism evidence="2 3">
    <name type="scientific">Serendipita vermifera MAFF 305830</name>
    <dbReference type="NCBI Taxonomy" id="933852"/>
    <lineage>
        <taxon>Eukaryota</taxon>
        <taxon>Fungi</taxon>
        <taxon>Dikarya</taxon>
        <taxon>Basidiomycota</taxon>
        <taxon>Agaricomycotina</taxon>
        <taxon>Agaricomycetes</taxon>
        <taxon>Sebacinales</taxon>
        <taxon>Serendipitaceae</taxon>
        <taxon>Serendipita</taxon>
    </lineage>
</organism>
<dbReference type="Proteomes" id="UP000054097">
    <property type="component" value="Unassembled WGS sequence"/>
</dbReference>
<accession>A0A0C2WAG1</accession>